<reference evidence="1" key="2">
    <citation type="submission" date="2020-11" db="EMBL/GenBank/DDBJ databases">
        <authorList>
            <person name="McCartney M.A."/>
            <person name="Auch B."/>
            <person name="Kono T."/>
            <person name="Mallez S."/>
            <person name="Becker A."/>
            <person name="Gohl D.M."/>
            <person name="Silverstein K.A.T."/>
            <person name="Koren S."/>
            <person name="Bechman K.B."/>
            <person name="Herman A."/>
            <person name="Abrahante J.E."/>
            <person name="Garbe J."/>
        </authorList>
    </citation>
    <scope>NUCLEOTIDE SEQUENCE</scope>
    <source>
        <strain evidence="1">Duluth1</strain>
        <tissue evidence="1">Whole animal</tissue>
    </source>
</reference>
<organism evidence="1 2">
    <name type="scientific">Dreissena polymorpha</name>
    <name type="common">Zebra mussel</name>
    <name type="synonym">Mytilus polymorpha</name>
    <dbReference type="NCBI Taxonomy" id="45954"/>
    <lineage>
        <taxon>Eukaryota</taxon>
        <taxon>Metazoa</taxon>
        <taxon>Spiralia</taxon>
        <taxon>Lophotrochozoa</taxon>
        <taxon>Mollusca</taxon>
        <taxon>Bivalvia</taxon>
        <taxon>Autobranchia</taxon>
        <taxon>Heteroconchia</taxon>
        <taxon>Euheterodonta</taxon>
        <taxon>Imparidentia</taxon>
        <taxon>Neoheterodontei</taxon>
        <taxon>Myida</taxon>
        <taxon>Dreissenoidea</taxon>
        <taxon>Dreissenidae</taxon>
        <taxon>Dreissena</taxon>
    </lineage>
</organism>
<proteinExistence type="predicted"/>
<name>A0A9D4QN05_DREPO</name>
<accession>A0A9D4QN05</accession>
<protein>
    <submittedName>
        <fullName evidence="1">Uncharacterized protein</fullName>
    </submittedName>
</protein>
<comment type="caution">
    <text evidence="1">The sequence shown here is derived from an EMBL/GenBank/DDBJ whole genome shotgun (WGS) entry which is preliminary data.</text>
</comment>
<evidence type="ECO:0000313" key="2">
    <source>
        <dbReference type="Proteomes" id="UP000828390"/>
    </source>
</evidence>
<reference evidence="1" key="1">
    <citation type="journal article" date="2019" name="bioRxiv">
        <title>The Genome of the Zebra Mussel, Dreissena polymorpha: A Resource for Invasive Species Research.</title>
        <authorList>
            <person name="McCartney M.A."/>
            <person name="Auch B."/>
            <person name="Kono T."/>
            <person name="Mallez S."/>
            <person name="Zhang Y."/>
            <person name="Obille A."/>
            <person name="Becker A."/>
            <person name="Abrahante J.E."/>
            <person name="Garbe J."/>
            <person name="Badalamenti J.P."/>
            <person name="Herman A."/>
            <person name="Mangelson H."/>
            <person name="Liachko I."/>
            <person name="Sullivan S."/>
            <person name="Sone E.D."/>
            <person name="Koren S."/>
            <person name="Silverstein K.A.T."/>
            <person name="Beckman K.B."/>
            <person name="Gohl D.M."/>
        </authorList>
    </citation>
    <scope>NUCLEOTIDE SEQUENCE</scope>
    <source>
        <strain evidence="1">Duluth1</strain>
        <tissue evidence="1">Whole animal</tissue>
    </source>
</reference>
<dbReference type="AlphaFoldDB" id="A0A9D4QN05"/>
<dbReference type="EMBL" id="JAIWYP010000004">
    <property type="protein sequence ID" value="KAH3836147.1"/>
    <property type="molecule type" value="Genomic_DNA"/>
</dbReference>
<evidence type="ECO:0000313" key="1">
    <source>
        <dbReference type="EMBL" id="KAH3836147.1"/>
    </source>
</evidence>
<dbReference type="Proteomes" id="UP000828390">
    <property type="component" value="Unassembled WGS sequence"/>
</dbReference>
<gene>
    <name evidence="1" type="ORF">DPMN_109517</name>
</gene>
<keyword evidence="2" id="KW-1185">Reference proteome</keyword>
<sequence length="80" mass="9061">MSIFSESNPFHKGPRREHLEVKAISSKLGDGDARAVDPTEVMLSVDVNSLCIQKKSKMMQDIREIADERKCEQYGNSFQC</sequence>